<accession>A0A4R6Y8R5</accession>
<keyword evidence="1" id="KW-0732">Signal</keyword>
<dbReference type="Pfam" id="PF10062">
    <property type="entry name" value="DUF2300"/>
    <property type="match status" value="2"/>
</dbReference>
<proteinExistence type="predicted"/>
<dbReference type="EMBL" id="SNZE01000007">
    <property type="protein sequence ID" value="TDR31815.1"/>
    <property type="molecule type" value="Genomic_DNA"/>
</dbReference>
<keyword evidence="5" id="KW-1185">Reference proteome</keyword>
<evidence type="ECO:0000259" key="2">
    <source>
        <dbReference type="Pfam" id="PF08486"/>
    </source>
</evidence>
<dbReference type="InterPro" id="IPR018748">
    <property type="entry name" value="DUF2300_secreted"/>
</dbReference>
<comment type="caution">
    <text evidence="4">The sequence shown here is derived from an EMBL/GenBank/DDBJ whole genome shotgun (WGS) entry which is preliminary data.</text>
</comment>
<gene>
    <name evidence="4" type="ORF">DFR44_10732</name>
</gene>
<feature type="domain" description="DUF2300" evidence="3">
    <location>
        <begin position="93"/>
        <end position="211"/>
    </location>
</feature>
<name>A0A4R6Y8R5_9BURK</name>
<evidence type="ECO:0000313" key="4">
    <source>
        <dbReference type="EMBL" id="TDR31815.1"/>
    </source>
</evidence>
<dbReference type="Pfam" id="PF08486">
    <property type="entry name" value="SpoIID"/>
    <property type="match status" value="1"/>
</dbReference>
<feature type="domain" description="Sporulation stage II protein D amidase enhancer LytB N-terminal" evidence="2">
    <location>
        <begin position="324"/>
        <end position="402"/>
    </location>
</feature>
<evidence type="ECO:0000313" key="5">
    <source>
        <dbReference type="Proteomes" id="UP000294480"/>
    </source>
</evidence>
<evidence type="ECO:0000256" key="1">
    <source>
        <dbReference type="SAM" id="SignalP"/>
    </source>
</evidence>
<feature type="domain" description="DUF2300" evidence="3">
    <location>
        <begin position="421"/>
        <end position="538"/>
    </location>
</feature>
<feature type="signal peptide" evidence="1">
    <location>
        <begin position="1"/>
        <end position="28"/>
    </location>
</feature>
<reference evidence="4 5" key="1">
    <citation type="submission" date="2019-03" db="EMBL/GenBank/DDBJ databases">
        <title>Genomic Encyclopedia of Type Strains, Phase IV (KMG-IV): sequencing the most valuable type-strain genomes for metagenomic binning, comparative biology and taxonomic classification.</title>
        <authorList>
            <person name="Goeker M."/>
        </authorList>
    </citation>
    <scope>NUCLEOTIDE SEQUENCE [LARGE SCALE GENOMIC DNA]</scope>
    <source>
        <strain evidence="4 5">DSM 102852</strain>
    </source>
</reference>
<evidence type="ECO:0000259" key="3">
    <source>
        <dbReference type="Pfam" id="PF10062"/>
    </source>
</evidence>
<dbReference type="OrthoDB" id="7017274at2"/>
<dbReference type="AlphaFoldDB" id="A0A4R6Y8R5"/>
<dbReference type="RefSeq" id="WP_133619525.1">
    <property type="nucleotide sequence ID" value="NZ_SNZE01000007.1"/>
</dbReference>
<dbReference type="Proteomes" id="UP000294480">
    <property type="component" value="Unassembled WGS sequence"/>
</dbReference>
<dbReference type="InterPro" id="IPR013693">
    <property type="entry name" value="SpoIID/LytB_N"/>
</dbReference>
<feature type="chain" id="PRO_5020876034" evidence="1">
    <location>
        <begin position="29"/>
        <end position="577"/>
    </location>
</feature>
<sequence length="577" mass="65143">MSIWVLFLRSLIRLSVVGMLASVNHAQAKSDDWYLATMNRFGGMTWLDTGAHQPMTKAPLGSAWKLFVYAYITGNNLPENPYTCHIGQAAQADDEYCCMVTERIERDVALARSCGPYFEPSRLGITSSDWQNYWKKHAPQVTWLHQLRNLSPQTELPVEQILTAMNQIPQQSMIRSREALMQRLLQPTWGDVLSNLGTGYRFKTFTWHHPNILGAYFGGAVGWLADGSSFWVGGMGGSHTVLEQHAMQITRLLSPATQNVDEGCVMVDYFTRYPISQVLVSGTGQVAQAGVLRGQFVVKFVNGQQLSVRSAGELHLLRSGLIWRIVGQLGTEEYVARVVDREGDATQTQAARALAIAARSYLKNNGHYHQMCWHIDDDSRFQRVSPNPASKAAREVAAYTEGLTLTGSPIFYHQNQSADNTLNWQLAVQNSVRGINFITQLREAYPKASWEISPLQQQCAELESAQNYLNQTLPQVRRILAGTKGLEHVDNLQICRLDYGNPYADATSHRIYLRDWRGVQDKTTLWHEYLHLALRYHPSGQDENTVEQMATDLMKKLSIASYINQSHNQKKIVRRAQ</sequence>
<protein>
    <submittedName>
        <fullName evidence="4">Uncharacterized protein YfaQ (DUF2300 family)</fullName>
    </submittedName>
</protein>
<organism evidence="4 5">
    <name type="scientific">Hydromonas duriensis</name>
    <dbReference type="NCBI Taxonomy" id="1527608"/>
    <lineage>
        <taxon>Bacteria</taxon>
        <taxon>Pseudomonadati</taxon>
        <taxon>Pseudomonadota</taxon>
        <taxon>Betaproteobacteria</taxon>
        <taxon>Burkholderiales</taxon>
        <taxon>Burkholderiaceae</taxon>
        <taxon>Hydromonas</taxon>
    </lineage>
</organism>